<gene>
    <name evidence="3" type="ORF">IPA_09385</name>
</gene>
<organism evidence="3 4">
    <name type="scientific">Ignicoccus pacificus DSM 13166</name>
    <dbReference type="NCBI Taxonomy" id="940294"/>
    <lineage>
        <taxon>Archaea</taxon>
        <taxon>Thermoproteota</taxon>
        <taxon>Thermoprotei</taxon>
        <taxon>Desulfurococcales</taxon>
        <taxon>Desulfurococcaceae</taxon>
        <taxon>Ignicoccus</taxon>
    </lineage>
</organism>
<evidence type="ECO:0000313" key="4">
    <source>
        <dbReference type="Proteomes" id="UP001063698"/>
    </source>
</evidence>
<feature type="domain" description="TiaS-like TCKD" evidence="2">
    <location>
        <begin position="5"/>
        <end position="64"/>
    </location>
</feature>
<dbReference type="EMBL" id="CP006868">
    <property type="protein sequence ID" value="UXD21901.1"/>
    <property type="molecule type" value="Genomic_DNA"/>
</dbReference>
<evidence type="ECO:0000259" key="2">
    <source>
        <dbReference type="Pfam" id="PF22641"/>
    </source>
</evidence>
<accession>A0A977PJN6</accession>
<dbReference type="Gene3D" id="2.40.50.1010">
    <property type="match status" value="1"/>
</dbReference>
<protein>
    <submittedName>
        <fullName evidence="3">tRNA(Ile2) 2-agmatinylcytidine synthetase</fullName>
    </submittedName>
</protein>
<name>A0A977PJN6_9CREN</name>
<dbReference type="PANTHER" id="PTHR40705:SF2">
    <property type="entry name" value="DUF1743 DOMAIN-CONTAINING PROTEIN"/>
    <property type="match status" value="1"/>
</dbReference>
<keyword evidence="4" id="KW-1185">Reference proteome</keyword>
<dbReference type="Gene3D" id="3.30.70.2200">
    <property type="match status" value="1"/>
</dbReference>
<dbReference type="Gene3D" id="3.90.600.20">
    <property type="match status" value="1"/>
</dbReference>
<proteinExistence type="predicted"/>
<dbReference type="AlphaFoldDB" id="A0A977PJN6"/>
<reference evidence="3" key="1">
    <citation type="submission" date="2013-11" db="EMBL/GenBank/DDBJ databases">
        <title>Comparative genomics of Ignicoccus.</title>
        <authorList>
            <person name="Podar M."/>
        </authorList>
    </citation>
    <scope>NUCLEOTIDE SEQUENCE</scope>
    <source>
        <strain evidence="3">DSM 13166</strain>
    </source>
</reference>
<dbReference type="InterPro" id="IPR053870">
    <property type="entry name" value="TiaS-like_TCKD"/>
</dbReference>
<dbReference type="InterPro" id="IPR013696">
    <property type="entry name" value="TiaS_FLD"/>
</dbReference>
<sequence length="416" mass="47793">MKMTVVSLDSFDLPRAGCTTHVASLLMIHLHKKGFEVQDFPRLVRLNPSVPWKTRGNASIAFEVNGEPQEVFEESKHFLRDFMQRVRRGAIAVSEGWLSRDFYLKAVERVVDPRDVKLIVQEKGVLWEGSERALVGALASMSTTLSDVPNFEMLAYRDPDASGRRKCYFHPLFEMLHDHLYPLVHESSGPIICPRGDDPVLYGIRGRNTAAIVSLAKLIVGERPSMAVIFRTNQHSYDPRELEEMYTYDFGKKRVKITEEEIVEIGEDVKLNDYMLFKETGLTKLLRRFMRYNRILLDMEINVINKPNVKSISKMKITRGILVNERAPRCPRCGAPMVSMGRRTLTRRCKRCGYRAMALRKLEIVDMSEVELFPVEGRKLHLEGPYRGTIEKMRRFLCKRLEPGCAVAYGFAHHGL</sequence>
<evidence type="ECO:0000259" key="1">
    <source>
        <dbReference type="Pfam" id="PF08489"/>
    </source>
</evidence>
<dbReference type="Pfam" id="PF22641">
    <property type="entry name" value="TiaS_TCKD"/>
    <property type="match status" value="1"/>
</dbReference>
<evidence type="ECO:0000313" key="3">
    <source>
        <dbReference type="EMBL" id="UXD21901.1"/>
    </source>
</evidence>
<dbReference type="KEGG" id="ipc:IPA_09385"/>
<dbReference type="Proteomes" id="UP001063698">
    <property type="component" value="Chromosome"/>
</dbReference>
<dbReference type="Pfam" id="PF08489">
    <property type="entry name" value="TiaS_FLD"/>
    <property type="match status" value="1"/>
</dbReference>
<feature type="domain" description="TiaS FLD" evidence="1">
    <location>
        <begin position="132"/>
        <end position="236"/>
    </location>
</feature>
<dbReference type="PANTHER" id="PTHR40705">
    <property type="entry name" value="TRNA(ILE2) 2-AGMATINYLCYTIDINE SYNTHETASE TIAS"/>
    <property type="match status" value="1"/>
</dbReference>